<reference evidence="2 3" key="1">
    <citation type="submission" date="2020-03" db="EMBL/GenBank/DDBJ databases">
        <title>Dissostichus mawsoni Genome sequencing and assembly.</title>
        <authorList>
            <person name="Park H."/>
        </authorList>
    </citation>
    <scope>NUCLEOTIDE SEQUENCE [LARGE SCALE GENOMIC DNA]</scope>
    <source>
        <strain evidence="2">DM0001</strain>
        <tissue evidence="2">Muscle</tissue>
    </source>
</reference>
<keyword evidence="3" id="KW-1185">Reference proteome</keyword>
<dbReference type="AlphaFoldDB" id="A0A7J5Y0U8"/>
<organism evidence="2 3">
    <name type="scientific">Dissostichus mawsoni</name>
    <name type="common">Antarctic cod</name>
    <dbReference type="NCBI Taxonomy" id="36200"/>
    <lineage>
        <taxon>Eukaryota</taxon>
        <taxon>Metazoa</taxon>
        <taxon>Chordata</taxon>
        <taxon>Craniata</taxon>
        <taxon>Vertebrata</taxon>
        <taxon>Euteleostomi</taxon>
        <taxon>Actinopterygii</taxon>
        <taxon>Neopterygii</taxon>
        <taxon>Teleostei</taxon>
        <taxon>Neoteleostei</taxon>
        <taxon>Acanthomorphata</taxon>
        <taxon>Eupercaria</taxon>
        <taxon>Perciformes</taxon>
        <taxon>Notothenioidei</taxon>
        <taxon>Nototheniidae</taxon>
        <taxon>Dissostichus</taxon>
    </lineage>
</organism>
<gene>
    <name evidence="2" type="ORF">F7725_001550</name>
</gene>
<protein>
    <submittedName>
        <fullName evidence="2">Uncharacterized protein</fullName>
    </submittedName>
</protein>
<accession>A0A7J5Y0U8</accession>
<dbReference type="EMBL" id="JAAKFY010000018">
    <property type="protein sequence ID" value="KAF3842701.1"/>
    <property type="molecule type" value="Genomic_DNA"/>
</dbReference>
<feature type="region of interest" description="Disordered" evidence="1">
    <location>
        <begin position="50"/>
        <end position="130"/>
    </location>
</feature>
<evidence type="ECO:0000256" key="1">
    <source>
        <dbReference type="SAM" id="MobiDB-lite"/>
    </source>
</evidence>
<sequence>MLGRQHSELGRQQRLRRAAEQRLEAVRNENVLLKRRTDEALQLEVLQATASFAKDELTRSQTEGGEERRREEEGGGGGETEKEEEEEMETSPKNKHNQIKGEALWKDGQTALDGGGGIASPLLWQDIKDN</sequence>
<dbReference type="Proteomes" id="UP000518266">
    <property type="component" value="Unassembled WGS sequence"/>
</dbReference>
<evidence type="ECO:0000313" key="2">
    <source>
        <dbReference type="EMBL" id="KAF3842701.1"/>
    </source>
</evidence>
<name>A0A7J5Y0U8_DISMA</name>
<evidence type="ECO:0000313" key="3">
    <source>
        <dbReference type="Proteomes" id="UP000518266"/>
    </source>
</evidence>
<comment type="caution">
    <text evidence="2">The sequence shown here is derived from an EMBL/GenBank/DDBJ whole genome shotgun (WGS) entry which is preliminary data.</text>
</comment>
<proteinExistence type="predicted"/>